<dbReference type="GO" id="GO:0008728">
    <property type="term" value="F:GTP diphosphokinase activity"/>
    <property type="evidence" value="ECO:0007669"/>
    <property type="project" value="TreeGrafter"/>
</dbReference>
<dbReference type="EMBL" id="LR699553">
    <property type="protein sequence ID" value="VVD29842.1"/>
    <property type="molecule type" value="Genomic_DNA"/>
</dbReference>
<keyword evidence="5" id="KW-1185">Reference proteome</keyword>
<evidence type="ECO:0000256" key="2">
    <source>
        <dbReference type="SAM" id="MobiDB-lite"/>
    </source>
</evidence>
<reference evidence="4 5" key="1">
    <citation type="submission" date="2019-08" db="EMBL/GenBank/DDBJ databases">
        <authorList>
            <person name="Herpell B J."/>
        </authorList>
    </citation>
    <scope>NUCLEOTIDE SEQUENCE [LARGE SCALE GENOMIC DNA]</scope>
    <source>
        <strain evidence="5">Msb3</strain>
    </source>
</reference>
<feature type="compositionally biased region" description="Basic and acidic residues" evidence="2">
    <location>
        <begin position="365"/>
        <end position="380"/>
    </location>
</feature>
<protein>
    <recommendedName>
        <fullName evidence="3">HD domain-containing protein</fullName>
    </recommendedName>
</protein>
<accession>A0A5Q4Z2F2</accession>
<proteinExistence type="inferred from homology"/>
<dbReference type="Pfam" id="PF13328">
    <property type="entry name" value="HD_4"/>
    <property type="match status" value="1"/>
</dbReference>
<dbReference type="CDD" id="cd00077">
    <property type="entry name" value="HDc"/>
    <property type="match status" value="1"/>
</dbReference>
<evidence type="ECO:0000256" key="1">
    <source>
        <dbReference type="ARBA" id="ARBA00007476"/>
    </source>
</evidence>
<dbReference type="GO" id="GO:0015969">
    <property type="term" value="P:guanosine tetraphosphate metabolic process"/>
    <property type="evidence" value="ECO:0007669"/>
    <property type="project" value="TreeGrafter"/>
</dbReference>
<dbReference type="AlphaFoldDB" id="A0A5Q4Z2F2"/>
<comment type="similarity">
    <text evidence="1">Belongs to the RelA/SpoT family.</text>
</comment>
<dbReference type="PROSITE" id="PS51831">
    <property type="entry name" value="HD"/>
    <property type="match status" value="1"/>
</dbReference>
<feature type="region of interest" description="Disordered" evidence="2">
    <location>
        <begin position="1"/>
        <end position="20"/>
    </location>
</feature>
<dbReference type="GO" id="GO:0008893">
    <property type="term" value="F:guanosine-3',5'-bis(diphosphate) 3'-diphosphatase activity"/>
    <property type="evidence" value="ECO:0007669"/>
    <property type="project" value="TreeGrafter"/>
</dbReference>
<dbReference type="InterPro" id="IPR006674">
    <property type="entry name" value="HD_domain"/>
</dbReference>
<dbReference type="Gene3D" id="1.10.3210.10">
    <property type="entry name" value="Hypothetical protein af1432"/>
    <property type="match status" value="1"/>
</dbReference>
<name>A0A5Q4Z2F2_9BURK</name>
<dbReference type="SUPFAM" id="SSF109604">
    <property type="entry name" value="HD-domain/PDEase-like"/>
    <property type="match status" value="1"/>
</dbReference>
<feature type="compositionally biased region" description="Basic and acidic residues" evidence="2">
    <location>
        <begin position="441"/>
        <end position="450"/>
    </location>
</feature>
<dbReference type="SMART" id="SM00471">
    <property type="entry name" value="HDc"/>
    <property type="match status" value="1"/>
</dbReference>
<organism evidence="4 5">
    <name type="scientific">Paraburkholderia dioscoreae</name>
    <dbReference type="NCBI Taxonomy" id="2604047"/>
    <lineage>
        <taxon>Bacteria</taxon>
        <taxon>Pseudomonadati</taxon>
        <taxon>Pseudomonadota</taxon>
        <taxon>Betaproteobacteria</taxon>
        <taxon>Burkholderiales</taxon>
        <taxon>Burkholderiaceae</taxon>
        <taxon>Paraburkholderia</taxon>
    </lineage>
</organism>
<dbReference type="GO" id="GO:0005886">
    <property type="term" value="C:plasma membrane"/>
    <property type="evidence" value="ECO:0007669"/>
    <property type="project" value="TreeGrafter"/>
</dbReference>
<feature type="compositionally biased region" description="Basic and acidic residues" evidence="2">
    <location>
        <begin position="414"/>
        <end position="434"/>
    </location>
</feature>
<evidence type="ECO:0000313" key="5">
    <source>
        <dbReference type="Proteomes" id="UP000325811"/>
    </source>
</evidence>
<gene>
    <name evidence="4" type="ORF">PDMSB3_3386</name>
</gene>
<dbReference type="KEGG" id="pdio:PDMSB3_3386"/>
<evidence type="ECO:0000313" key="4">
    <source>
        <dbReference type="EMBL" id="VVD29842.1"/>
    </source>
</evidence>
<dbReference type="PANTHER" id="PTHR21262:SF36">
    <property type="entry name" value="BIFUNCTIONAL (P)PPGPP SYNTHASE_HYDROLASE SPOT"/>
    <property type="match status" value="1"/>
</dbReference>
<sequence>MSTTPPTATEVEHDADSPSSARKYIDAVLEQSFRHLFGPTATPEQPRRHDVVSIAKLTSALSGYLQPEEIKEVKAAFHFSDEAHLGQYRQSGEPYITHPVAVAEICAGWNLDAQSIMAALLHDVMEDQGVTKAELAERFGAKVAELVDGLSKLDKMEFRNREEAQAENFRKMLLAMARDVRVILVKLADRLHNMRTLGAVPAEKRRRVARETLDIYAPIAHRLGLNNTYRELQDLSFANFNPHRYATLEKAVKAARGNRREVVGKILESVQRAIADAKLDAEVTGREKNHLQHLQEDARQAAVVLAGARRVWLSRRGGERAGVLHLHRRSACAVQARAGQVQGLHRNPEGERLPIAAHHAGRPVRRADRVSGAHAQDARNRRSGRGRALAVQERRRRSERRAEARAPMAQVAARHSERSRRLERIPRARQDRSVPRRGVRVHAEVEDHGAAARRHGAGLRVFDPQRPGQPVRRGEDQQ</sequence>
<feature type="domain" description="HD" evidence="3">
    <location>
        <begin position="95"/>
        <end position="194"/>
    </location>
</feature>
<evidence type="ECO:0000259" key="3">
    <source>
        <dbReference type="PROSITE" id="PS51831"/>
    </source>
</evidence>
<feature type="region of interest" description="Disordered" evidence="2">
    <location>
        <begin position="361"/>
        <end position="478"/>
    </location>
</feature>
<dbReference type="GO" id="GO:0042594">
    <property type="term" value="P:response to starvation"/>
    <property type="evidence" value="ECO:0007669"/>
    <property type="project" value="TreeGrafter"/>
</dbReference>
<dbReference type="Proteomes" id="UP000325811">
    <property type="component" value="Chromosome I"/>
</dbReference>
<dbReference type="InterPro" id="IPR003607">
    <property type="entry name" value="HD/PDEase_dom"/>
</dbReference>
<dbReference type="FunFam" id="1.10.3210.10:FF:000001">
    <property type="entry name" value="GTP pyrophosphokinase RelA"/>
    <property type="match status" value="1"/>
</dbReference>
<dbReference type="PANTHER" id="PTHR21262">
    <property type="entry name" value="GUANOSINE-3',5'-BIS DIPHOSPHATE 3'-PYROPHOSPHOHYDROLASE"/>
    <property type="match status" value="1"/>
</dbReference>